<proteinExistence type="predicted"/>
<accession>A0A9D4NI66</accession>
<reference evidence="2" key="2">
    <citation type="submission" date="2020-11" db="EMBL/GenBank/DDBJ databases">
        <authorList>
            <person name="McCartney M.A."/>
            <person name="Auch B."/>
            <person name="Kono T."/>
            <person name="Mallez S."/>
            <person name="Becker A."/>
            <person name="Gohl D.M."/>
            <person name="Silverstein K.A.T."/>
            <person name="Koren S."/>
            <person name="Bechman K.B."/>
            <person name="Herman A."/>
            <person name="Abrahante J.E."/>
            <person name="Garbe J."/>
        </authorList>
    </citation>
    <scope>NUCLEOTIDE SEQUENCE</scope>
    <source>
        <strain evidence="2">Duluth1</strain>
        <tissue evidence="2">Whole animal</tissue>
    </source>
</reference>
<organism evidence="2 3">
    <name type="scientific">Dreissena polymorpha</name>
    <name type="common">Zebra mussel</name>
    <name type="synonym">Mytilus polymorpha</name>
    <dbReference type="NCBI Taxonomy" id="45954"/>
    <lineage>
        <taxon>Eukaryota</taxon>
        <taxon>Metazoa</taxon>
        <taxon>Spiralia</taxon>
        <taxon>Lophotrochozoa</taxon>
        <taxon>Mollusca</taxon>
        <taxon>Bivalvia</taxon>
        <taxon>Autobranchia</taxon>
        <taxon>Heteroconchia</taxon>
        <taxon>Euheterodonta</taxon>
        <taxon>Imparidentia</taxon>
        <taxon>Neoheterodontei</taxon>
        <taxon>Myida</taxon>
        <taxon>Dreissenoidea</taxon>
        <taxon>Dreissenidae</taxon>
        <taxon>Dreissena</taxon>
    </lineage>
</organism>
<name>A0A9D4NI66_DREPO</name>
<evidence type="ECO:0000313" key="3">
    <source>
        <dbReference type="Proteomes" id="UP000828390"/>
    </source>
</evidence>
<comment type="caution">
    <text evidence="2">The sequence shown here is derived from an EMBL/GenBank/DDBJ whole genome shotgun (WGS) entry which is preliminary data.</text>
</comment>
<dbReference type="Proteomes" id="UP000828390">
    <property type="component" value="Unassembled WGS sequence"/>
</dbReference>
<feature type="compositionally biased region" description="Polar residues" evidence="1">
    <location>
        <begin position="67"/>
        <end position="78"/>
    </location>
</feature>
<reference evidence="2" key="1">
    <citation type="journal article" date="2019" name="bioRxiv">
        <title>The Genome of the Zebra Mussel, Dreissena polymorpha: A Resource for Invasive Species Research.</title>
        <authorList>
            <person name="McCartney M.A."/>
            <person name="Auch B."/>
            <person name="Kono T."/>
            <person name="Mallez S."/>
            <person name="Zhang Y."/>
            <person name="Obille A."/>
            <person name="Becker A."/>
            <person name="Abrahante J.E."/>
            <person name="Garbe J."/>
            <person name="Badalamenti J.P."/>
            <person name="Herman A."/>
            <person name="Mangelson H."/>
            <person name="Liachko I."/>
            <person name="Sullivan S."/>
            <person name="Sone E.D."/>
            <person name="Koren S."/>
            <person name="Silverstein K.A.T."/>
            <person name="Beckman K.B."/>
            <person name="Gohl D.M."/>
        </authorList>
    </citation>
    <scope>NUCLEOTIDE SEQUENCE</scope>
    <source>
        <strain evidence="2">Duluth1</strain>
        <tissue evidence="2">Whole animal</tissue>
    </source>
</reference>
<dbReference type="AlphaFoldDB" id="A0A9D4NI66"/>
<protein>
    <submittedName>
        <fullName evidence="2">Uncharacterized protein</fullName>
    </submittedName>
</protein>
<gene>
    <name evidence="2" type="ORF">DPMN_021221</name>
</gene>
<keyword evidence="3" id="KW-1185">Reference proteome</keyword>
<dbReference type="EMBL" id="JAIWYP010000001">
    <property type="protein sequence ID" value="KAH3897037.1"/>
    <property type="molecule type" value="Genomic_DNA"/>
</dbReference>
<evidence type="ECO:0000313" key="2">
    <source>
        <dbReference type="EMBL" id="KAH3897037.1"/>
    </source>
</evidence>
<sequence>MIPELNNNSRIPVCRLASCGCSLSGEVTGSSSHVFRGLRPTLQTLPTQQCGNRILKAFANSLDPDETPQNVASGITKGTQRDESGGKKK</sequence>
<evidence type="ECO:0000256" key="1">
    <source>
        <dbReference type="SAM" id="MobiDB-lite"/>
    </source>
</evidence>
<feature type="compositionally biased region" description="Basic and acidic residues" evidence="1">
    <location>
        <begin position="79"/>
        <end position="89"/>
    </location>
</feature>
<feature type="region of interest" description="Disordered" evidence="1">
    <location>
        <begin position="61"/>
        <end position="89"/>
    </location>
</feature>